<dbReference type="Pfam" id="PF00728">
    <property type="entry name" value="Glyco_hydro_20"/>
    <property type="match status" value="1"/>
</dbReference>
<proteinExistence type="inferred from homology"/>
<sequence>MTRLRGRASLMVVATISFVLLVVIYHILSNEIDEMSTGKIGSARLRAEDVYQQPGEVTDGPRGAVRLGQQVDGRMTGDLRNGRNRLVNELTHDKSFADGTAPLFKGHKIVHLDLKGAPPKMSYYSYLFPLLRKLGATGVLMEYEDMFPFADSIDDIRAGNSYSRKDIVQIQSIARNNQLIVIPLIQTFGHMEFVLKLDKYKDFREVPRYPQVLCPTYNKTLPLIYEMINQVVSAHPTSKYLHIGADEVYQIGECSRCLDVMAKRQWSKRQLFLDHVSAVVKYIKQKYPELTVLMWDDEFRDISPQEIIDRGLHSMVEPVIWKYTTDPGTTLTDQLWESYAAVWKEVWVATAFKGATSPDRYYTDISYHMENHQRWLEIIQKYSSQITFKGVMLTGWQRYDHFSVLCELLPIGLPSLAINLAILQASDTNGFPVELPDRLSEALQCDGIVSLSIPEPQYGWTKCGFHGVSVYAAVLRLYSLTQEITKMEQDNTYKGWLKPYNIKYSFASPSYIERAVTDLDRHRMEIMYIEKDMRAAMEDIYDNYTVQEWLDTYVAPLNEKLNQLWKIKEKLLEINAWPRRPLTKSDL</sequence>
<dbReference type="PANTHER" id="PTHR21040:SF13">
    <property type="entry name" value="BETA-N-ACETYLHEXOSAMINIDASE"/>
    <property type="match status" value="1"/>
</dbReference>
<evidence type="ECO:0000256" key="1">
    <source>
        <dbReference type="ARBA" id="ARBA00001231"/>
    </source>
</evidence>
<evidence type="ECO:0000256" key="5">
    <source>
        <dbReference type="SAM" id="Phobius"/>
    </source>
</evidence>
<dbReference type="PANTHER" id="PTHR21040">
    <property type="entry name" value="BCDNA.GH04120"/>
    <property type="match status" value="1"/>
</dbReference>
<keyword evidence="5" id="KW-1133">Transmembrane helix</keyword>
<keyword evidence="5" id="KW-0812">Transmembrane</keyword>
<keyword evidence="5" id="KW-0472">Membrane</keyword>
<dbReference type="Proteomes" id="UP000310200">
    <property type="component" value="Unassembled WGS sequence"/>
</dbReference>
<evidence type="ECO:0000256" key="3">
    <source>
        <dbReference type="ARBA" id="ARBA00012663"/>
    </source>
</evidence>
<protein>
    <recommendedName>
        <fullName evidence="3">beta-N-acetylhexosaminidase</fullName>
        <ecNumber evidence="3">3.2.1.52</ecNumber>
    </recommendedName>
</protein>
<accession>A0A4S2KDD5</accession>
<dbReference type="SUPFAM" id="SSF51445">
    <property type="entry name" value="(Trans)glycosidases"/>
    <property type="match status" value="1"/>
</dbReference>
<dbReference type="AlphaFoldDB" id="A0A4S2KDD5"/>
<evidence type="ECO:0000256" key="4">
    <source>
        <dbReference type="ARBA" id="ARBA00022801"/>
    </source>
</evidence>
<comment type="caution">
    <text evidence="7">The sequence shown here is derived from an EMBL/GenBank/DDBJ whole genome shotgun (WGS) entry which is preliminary data.</text>
</comment>
<dbReference type="InterPro" id="IPR038901">
    <property type="entry name" value="HEXDC-like"/>
</dbReference>
<dbReference type="EMBL" id="QBLH01002732">
    <property type="protein sequence ID" value="TGZ47325.1"/>
    <property type="molecule type" value="Genomic_DNA"/>
</dbReference>
<feature type="domain" description="Glycoside hydrolase family 20 catalytic" evidence="6">
    <location>
        <begin position="129"/>
        <end position="323"/>
    </location>
</feature>
<gene>
    <name evidence="7" type="ORF">DBV15_00209</name>
</gene>
<keyword evidence="4" id="KW-0378">Hydrolase</keyword>
<name>A0A4S2KDD5_9HYME</name>
<evidence type="ECO:0000256" key="2">
    <source>
        <dbReference type="ARBA" id="ARBA00006285"/>
    </source>
</evidence>
<dbReference type="InterPro" id="IPR015883">
    <property type="entry name" value="Glyco_hydro_20_cat"/>
</dbReference>
<dbReference type="GO" id="GO:0004563">
    <property type="term" value="F:beta-N-acetylhexosaminidase activity"/>
    <property type="evidence" value="ECO:0007669"/>
    <property type="project" value="UniProtKB-EC"/>
</dbReference>
<feature type="transmembrane region" description="Helical" evidence="5">
    <location>
        <begin position="7"/>
        <end position="28"/>
    </location>
</feature>
<reference evidence="7 8" key="1">
    <citation type="journal article" date="2019" name="Philos. Trans. R. Soc. Lond., B, Biol. Sci.">
        <title>Ant behaviour and brain gene expression of defending hosts depend on the ecological success of the intruding social parasite.</title>
        <authorList>
            <person name="Kaur R."/>
            <person name="Stoldt M."/>
            <person name="Jongepier E."/>
            <person name="Feldmeyer B."/>
            <person name="Menzel F."/>
            <person name="Bornberg-Bauer E."/>
            <person name="Foitzik S."/>
        </authorList>
    </citation>
    <scope>NUCLEOTIDE SEQUENCE [LARGE SCALE GENOMIC DNA]</scope>
    <source>
        <tissue evidence="7">Whole body</tissue>
    </source>
</reference>
<evidence type="ECO:0000313" key="8">
    <source>
        <dbReference type="Proteomes" id="UP000310200"/>
    </source>
</evidence>
<evidence type="ECO:0000313" key="7">
    <source>
        <dbReference type="EMBL" id="TGZ47325.1"/>
    </source>
</evidence>
<dbReference type="STRING" id="300112.A0A4S2KDD5"/>
<dbReference type="EC" id="3.2.1.52" evidence="3"/>
<dbReference type="InterPro" id="IPR017853">
    <property type="entry name" value="GH"/>
</dbReference>
<keyword evidence="8" id="KW-1185">Reference proteome</keyword>
<evidence type="ECO:0000259" key="6">
    <source>
        <dbReference type="Pfam" id="PF00728"/>
    </source>
</evidence>
<dbReference type="Gene3D" id="3.20.20.80">
    <property type="entry name" value="Glycosidases"/>
    <property type="match status" value="1"/>
</dbReference>
<organism evidence="7 8">
    <name type="scientific">Temnothorax longispinosus</name>
    <dbReference type="NCBI Taxonomy" id="300112"/>
    <lineage>
        <taxon>Eukaryota</taxon>
        <taxon>Metazoa</taxon>
        <taxon>Ecdysozoa</taxon>
        <taxon>Arthropoda</taxon>
        <taxon>Hexapoda</taxon>
        <taxon>Insecta</taxon>
        <taxon>Pterygota</taxon>
        <taxon>Neoptera</taxon>
        <taxon>Endopterygota</taxon>
        <taxon>Hymenoptera</taxon>
        <taxon>Apocrita</taxon>
        <taxon>Aculeata</taxon>
        <taxon>Formicoidea</taxon>
        <taxon>Formicidae</taxon>
        <taxon>Myrmicinae</taxon>
        <taxon>Temnothorax</taxon>
    </lineage>
</organism>
<dbReference type="CDD" id="cd06565">
    <property type="entry name" value="GH20_GcnA-like"/>
    <property type="match status" value="1"/>
</dbReference>
<comment type="similarity">
    <text evidence="2">Belongs to the glycosyl hydrolase 20 family.</text>
</comment>
<comment type="catalytic activity">
    <reaction evidence="1">
        <text>Hydrolysis of terminal non-reducing N-acetyl-D-hexosamine residues in N-acetyl-beta-D-hexosaminides.</text>
        <dbReference type="EC" id="3.2.1.52"/>
    </reaction>
</comment>
<dbReference type="GO" id="GO:0005975">
    <property type="term" value="P:carbohydrate metabolic process"/>
    <property type="evidence" value="ECO:0007669"/>
    <property type="project" value="InterPro"/>
</dbReference>